<keyword evidence="1" id="KW-1133">Transmembrane helix</keyword>
<keyword evidence="1" id="KW-0812">Transmembrane</keyword>
<protein>
    <submittedName>
        <fullName evidence="2">Uncharacterized protein</fullName>
    </submittedName>
</protein>
<dbReference type="EMBL" id="JACJVJ010000001">
    <property type="protein sequence ID" value="MBC2776441.1"/>
    <property type="molecule type" value="Genomic_DNA"/>
</dbReference>
<organism evidence="2 3">
    <name type="scientific">Parasphingopyxis marina</name>
    <dbReference type="NCBI Taxonomy" id="2761622"/>
    <lineage>
        <taxon>Bacteria</taxon>
        <taxon>Pseudomonadati</taxon>
        <taxon>Pseudomonadota</taxon>
        <taxon>Alphaproteobacteria</taxon>
        <taxon>Sphingomonadales</taxon>
        <taxon>Sphingomonadaceae</taxon>
        <taxon>Parasphingopyxis</taxon>
    </lineage>
</organism>
<evidence type="ECO:0000313" key="2">
    <source>
        <dbReference type="EMBL" id="MBC2776441.1"/>
    </source>
</evidence>
<dbReference type="AlphaFoldDB" id="A0A842HVP3"/>
<dbReference type="RefSeq" id="WP_185799724.1">
    <property type="nucleotide sequence ID" value="NZ_JACJVJ010000001.1"/>
</dbReference>
<keyword evidence="3" id="KW-1185">Reference proteome</keyword>
<reference evidence="2 3" key="1">
    <citation type="submission" date="2020-08" db="EMBL/GenBank/DDBJ databases">
        <title>Draft genome sequence of Parasphingopyxis sp. GrpM-11.</title>
        <authorList>
            <person name="Oh J."/>
            <person name="Roh D.-H."/>
        </authorList>
    </citation>
    <scope>NUCLEOTIDE SEQUENCE [LARGE SCALE GENOMIC DNA]</scope>
    <source>
        <strain evidence="2 3">GrpM-11</strain>
    </source>
</reference>
<evidence type="ECO:0000256" key="1">
    <source>
        <dbReference type="SAM" id="Phobius"/>
    </source>
</evidence>
<accession>A0A842HVP3</accession>
<keyword evidence="1" id="KW-0472">Membrane</keyword>
<sequence length="89" mass="9231">MGRDRIEEFFDDAFGTSGPETAGQRQDVSDDGQTLLPKISIAQIAGIAVFMIAVSVMVGGFTGFVIAAIVIMVAGNLALKQAKDIGGGR</sequence>
<gene>
    <name evidence="2" type="ORF">H6P80_02285</name>
</gene>
<dbReference type="Proteomes" id="UP000564378">
    <property type="component" value="Unassembled WGS sequence"/>
</dbReference>
<feature type="transmembrane region" description="Helical" evidence="1">
    <location>
        <begin position="60"/>
        <end position="79"/>
    </location>
</feature>
<comment type="caution">
    <text evidence="2">The sequence shown here is derived from an EMBL/GenBank/DDBJ whole genome shotgun (WGS) entry which is preliminary data.</text>
</comment>
<evidence type="ECO:0000313" key="3">
    <source>
        <dbReference type="Proteomes" id="UP000564378"/>
    </source>
</evidence>
<name>A0A842HVP3_9SPHN</name>
<proteinExistence type="predicted"/>